<dbReference type="AlphaFoldDB" id="A0A165B4H9"/>
<feature type="compositionally biased region" description="Low complexity" evidence="1">
    <location>
        <begin position="148"/>
        <end position="157"/>
    </location>
</feature>
<keyword evidence="2" id="KW-0732">Signal</keyword>
<proteinExistence type="predicted"/>
<accession>A0A165B4H9</accession>
<evidence type="ECO:0000313" key="4">
    <source>
        <dbReference type="Proteomes" id="UP000077266"/>
    </source>
</evidence>
<keyword evidence="4" id="KW-1185">Reference proteome</keyword>
<evidence type="ECO:0000256" key="1">
    <source>
        <dbReference type="SAM" id="MobiDB-lite"/>
    </source>
</evidence>
<feature type="chain" id="PRO_5007855479" evidence="2">
    <location>
        <begin position="20"/>
        <end position="185"/>
    </location>
</feature>
<protein>
    <submittedName>
        <fullName evidence="3">Uncharacterized protein</fullName>
    </submittedName>
</protein>
<organism evidence="3 4">
    <name type="scientific">Exidia glandulosa HHB12029</name>
    <dbReference type="NCBI Taxonomy" id="1314781"/>
    <lineage>
        <taxon>Eukaryota</taxon>
        <taxon>Fungi</taxon>
        <taxon>Dikarya</taxon>
        <taxon>Basidiomycota</taxon>
        <taxon>Agaricomycotina</taxon>
        <taxon>Agaricomycetes</taxon>
        <taxon>Auriculariales</taxon>
        <taxon>Exidiaceae</taxon>
        <taxon>Exidia</taxon>
    </lineage>
</organism>
<reference evidence="3 4" key="1">
    <citation type="journal article" date="2016" name="Mol. Biol. Evol.">
        <title>Comparative Genomics of Early-Diverging Mushroom-Forming Fungi Provides Insights into the Origins of Lignocellulose Decay Capabilities.</title>
        <authorList>
            <person name="Nagy L.G."/>
            <person name="Riley R."/>
            <person name="Tritt A."/>
            <person name="Adam C."/>
            <person name="Daum C."/>
            <person name="Floudas D."/>
            <person name="Sun H."/>
            <person name="Yadav J.S."/>
            <person name="Pangilinan J."/>
            <person name="Larsson K.H."/>
            <person name="Matsuura K."/>
            <person name="Barry K."/>
            <person name="Labutti K."/>
            <person name="Kuo R."/>
            <person name="Ohm R.A."/>
            <person name="Bhattacharya S.S."/>
            <person name="Shirouzu T."/>
            <person name="Yoshinaga Y."/>
            <person name="Martin F.M."/>
            <person name="Grigoriev I.V."/>
            <person name="Hibbett D.S."/>
        </authorList>
    </citation>
    <scope>NUCLEOTIDE SEQUENCE [LARGE SCALE GENOMIC DNA]</scope>
    <source>
        <strain evidence="3 4">HHB12029</strain>
    </source>
</reference>
<feature type="region of interest" description="Disordered" evidence="1">
    <location>
        <begin position="132"/>
        <end position="157"/>
    </location>
</feature>
<dbReference type="InParanoid" id="A0A165B4H9"/>
<dbReference type="EMBL" id="KV426563">
    <property type="protein sequence ID" value="KZV79801.1"/>
    <property type="molecule type" value="Genomic_DNA"/>
</dbReference>
<evidence type="ECO:0000256" key="2">
    <source>
        <dbReference type="SAM" id="SignalP"/>
    </source>
</evidence>
<dbReference type="Proteomes" id="UP000077266">
    <property type="component" value="Unassembled WGS sequence"/>
</dbReference>
<gene>
    <name evidence="3" type="ORF">EXIGLDRAFT_846206</name>
</gene>
<name>A0A165B4H9_EXIGL</name>
<feature type="signal peptide" evidence="2">
    <location>
        <begin position="1"/>
        <end position="19"/>
    </location>
</feature>
<dbReference type="STRING" id="1314781.A0A165B4H9"/>
<sequence>MVRTSLAVSLSALVASVYAFDIVQPGPDAWWVAGTENLLVWNCHDSAVLPLYTVFALNPDITVLTDKTPLIANLDNTQCSHTITAGEAAPLKPATGYTLQFVDPLNSSHVFGTSQTFEVKAANSPYSTVTKTAAPAGQATPVGGNGASGTSSGAGATQTSNAAVANGAGVVAAFGAVAMGLVALF</sequence>
<evidence type="ECO:0000313" key="3">
    <source>
        <dbReference type="EMBL" id="KZV79801.1"/>
    </source>
</evidence>
<dbReference type="OrthoDB" id="2576580at2759"/>